<evidence type="ECO:0000256" key="9">
    <source>
        <dbReference type="ARBA" id="ARBA00030757"/>
    </source>
</evidence>
<protein>
    <recommendedName>
        <fullName evidence="4">Protein-L-isoaspartate O-methyltransferase</fullName>
        <ecNumber evidence="3">2.1.1.77</ecNumber>
    </recommendedName>
    <alternativeName>
        <fullName evidence="11">L-isoaspartyl protein carboxyl methyltransferase</fullName>
    </alternativeName>
    <alternativeName>
        <fullName evidence="9">Protein L-isoaspartyl methyltransferase</fullName>
    </alternativeName>
    <alternativeName>
        <fullName evidence="10">Protein-beta-aspartate methyltransferase</fullName>
    </alternativeName>
</protein>
<evidence type="ECO:0000256" key="11">
    <source>
        <dbReference type="ARBA" id="ARBA00031350"/>
    </source>
</evidence>
<evidence type="ECO:0000256" key="10">
    <source>
        <dbReference type="ARBA" id="ARBA00031323"/>
    </source>
</evidence>
<keyword evidence="6" id="KW-0489">Methyltransferase</keyword>
<accession>A0ABW4L9V9</accession>
<evidence type="ECO:0000313" key="12">
    <source>
        <dbReference type="EMBL" id="MFD1718889.1"/>
    </source>
</evidence>
<dbReference type="Proteomes" id="UP001597277">
    <property type="component" value="Unassembled WGS sequence"/>
</dbReference>
<keyword evidence="8" id="KW-0949">S-adenosyl-L-methionine</keyword>
<dbReference type="PANTHER" id="PTHR11579:SF0">
    <property type="entry name" value="PROTEIN-L-ISOASPARTATE(D-ASPARTATE) O-METHYLTRANSFERASE"/>
    <property type="match status" value="1"/>
</dbReference>
<dbReference type="Pfam" id="PF01135">
    <property type="entry name" value="PCMT"/>
    <property type="match status" value="1"/>
</dbReference>
<evidence type="ECO:0000256" key="2">
    <source>
        <dbReference type="ARBA" id="ARBA00005369"/>
    </source>
</evidence>
<keyword evidence="13" id="KW-1185">Reference proteome</keyword>
<evidence type="ECO:0000256" key="7">
    <source>
        <dbReference type="ARBA" id="ARBA00022679"/>
    </source>
</evidence>
<evidence type="ECO:0000256" key="1">
    <source>
        <dbReference type="ARBA" id="ARBA00004496"/>
    </source>
</evidence>
<evidence type="ECO:0000256" key="6">
    <source>
        <dbReference type="ARBA" id="ARBA00022603"/>
    </source>
</evidence>
<dbReference type="CDD" id="cd02440">
    <property type="entry name" value="AdoMet_MTases"/>
    <property type="match status" value="1"/>
</dbReference>
<sequence>MSSERSAHRLRPAPARFDRPRRTVRRVRETMAVVDRRIFLPADQARFAHADMPLQIGYGATCSQPSTVEAMLQLLQPSPGDRVLDVGSGSGWTTALLARLVAPGGSVIGVEIEPELVEIGRENLAAWGGVEGVPARIEQAVPGRVGMPEKGPFDRILVSADARELPTGLLEQLADGGRMVVPVRGRMAVVDRIGEDVQTRYFGSFSFVPLRAAD</sequence>
<proteinExistence type="inferred from homology"/>
<dbReference type="InterPro" id="IPR000682">
    <property type="entry name" value="PCMT"/>
</dbReference>
<evidence type="ECO:0000256" key="4">
    <source>
        <dbReference type="ARBA" id="ARBA00013346"/>
    </source>
</evidence>
<dbReference type="EMBL" id="JBHUEE010000007">
    <property type="protein sequence ID" value="MFD1718889.1"/>
    <property type="molecule type" value="Genomic_DNA"/>
</dbReference>
<evidence type="ECO:0000256" key="3">
    <source>
        <dbReference type="ARBA" id="ARBA00011890"/>
    </source>
</evidence>
<dbReference type="RefSeq" id="WP_388008075.1">
    <property type="nucleotide sequence ID" value="NZ_JBHUEE010000007.1"/>
</dbReference>
<keyword evidence="7" id="KW-0808">Transferase</keyword>
<name>A0ABW4L9V9_9MICO</name>
<gene>
    <name evidence="12" type="ORF">ACFSE6_13665</name>
</gene>
<comment type="similarity">
    <text evidence="2">Belongs to the methyltransferase superfamily. L-isoaspartyl/D-aspartyl protein methyltransferase family.</text>
</comment>
<evidence type="ECO:0000256" key="5">
    <source>
        <dbReference type="ARBA" id="ARBA00022490"/>
    </source>
</evidence>
<keyword evidence="5" id="KW-0963">Cytoplasm</keyword>
<dbReference type="EC" id="2.1.1.77" evidence="3"/>
<comment type="caution">
    <text evidence="12">The sequence shown here is derived from an EMBL/GenBank/DDBJ whole genome shotgun (WGS) entry which is preliminary data.</text>
</comment>
<evidence type="ECO:0000313" key="13">
    <source>
        <dbReference type="Proteomes" id="UP001597277"/>
    </source>
</evidence>
<dbReference type="InterPro" id="IPR029063">
    <property type="entry name" value="SAM-dependent_MTases_sf"/>
</dbReference>
<dbReference type="SUPFAM" id="SSF53335">
    <property type="entry name" value="S-adenosyl-L-methionine-dependent methyltransferases"/>
    <property type="match status" value="1"/>
</dbReference>
<organism evidence="12 13">
    <name type="scientific">Georgenia deserti</name>
    <dbReference type="NCBI Taxonomy" id="2093781"/>
    <lineage>
        <taxon>Bacteria</taxon>
        <taxon>Bacillati</taxon>
        <taxon>Actinomycetota</taxon>
        <taxon>Actinomycetes</taxon>
        <taxon>Micrococcales</taxon>
        <taxon>Bogoriellaceae</taxon>
        <taxon>Georgenia</taxon>
    </lineage>
</organism>
<dbReference type="Gene3D" id="3.40.50.150">
    <property type="entry name" value="Vaccinia Virus protein VP39"/>
    <property type="match status" value="1"/>
</dbReference>
<reference evidence="13" key="1">
    <citation type="journal article" date="2019" name="Int. J. Syst. Evol. Microbiol.">
        <title>The Global Catalogue of Microorganisms (GCM) 10K type strain sequencing project: providing services to taxonomists for standard genome sequencing and annotation.</title>
        <authorList>
            <consortium name="The Broad Institute Genomics Platform"/>
            <consortium name="The Broad Institute Genome Sequencing Center for Infectious Disease"/>
            <person name="Wu L."/>
            <person name="Ma J."/>
        </authorList>
    </citation>
    <scope>NUCLEOTIDE SEQUENCE [LARGE SCALE GENOMIC DNA]</scope>
    <source>
        <strain evidence="13">JCM 17130</strain>
    </source>
</reference>
<comment type="subcellular location">
    <subcellularLocation>
        <location evidence="1">Cytoplasm</location>
    </subcellularLocation>
</comment>
<dbReference type="PANTHER" id="PTHR11579">
    <property type="entry name" value="PROTEIN-L-ISOASPARTATE O-METHYLTRANSFERASE"/>
    <property type="match status" value="1"/>
</dbReference>
<evidence type="ECO:0000256" key="8">
    <source>
        <dbReference type="ARBA" id="ARBA00022691"/>
    </source>
</evidence>